<dbReference type="OrthoDB" id="9791759at2"/>
<dbReference type="Gene3D" id="2.60.120.10">
    <property type="entry name" value="Jelly Rolls"/>
    <property type="match status" value="1"/>
</dbReference>
<dbReference type="PIRSF" id="PIRSF019307">
    <property type="entry name" value="UCP019307"/>
    <property type="match status" value="1"/>
</dbReference>
<evidence type="ECO:0000259" key="1">
    <source>
        <dbReference type="Pfam" id="PF00190"/>
    </source>
</evidence>
<accession>A0A5D3JY51</accession>
<feature type="domain" description="Cupin type-1" evidence="1">
    <location>
        <begin position="93"/>
        <end position="150"/>
    </location>
</feature>
<dbReference type="AlphaFoldDB" id="A0A5D3JY51"/>
<dbReference type="PANTHER" id="PTHR36448">
    <property type="entry name" value="BLR7373 PROTEIN"/>
    <property type="match status" value="1"/>
</dbReference>
<dbReference type="InterPro" id="IPR006045">
    <property type="entry name" value="Cupin_1"/>
</dbReference>
<gene>
    <name evidence="2" type="ORF">FXB40_42815</name>
</gene>
<dbReference type="CDD" id="cd02219">
    <property type="entry name" value="cupin_YjlB-like"/>
    <property type="match status" value="1"/>
</dbReference>
<dbReference type="InterPro" id="IPR014710">
    <property type="entry name" value="RmlC-like_jellyroll"/>
</dbReference>
<comment type="caution">
    <text evidence="2">The sequence shown here is derived from an EMBL/GenBank/DDBJ whole genome shotgun (WGS) entry which is preliminary data.</text>
</comment>
<keyword evidence="3" id="KW-1185">Reference proteome</keyword>
<sequence length="201" mass="22752">MPILEDLKEYAERATGLHRPGKRQAAELPHPRKPHVVRFRDDGLVPNHPRWPLTLYRSAVRIDERHDPAAVLEDLFEANGWGDSWRNGIYDYVHYHSRIHEVLGIARGKGRVRFGGNKGRIFTLKAGDVAILPAGTGHQCLSEEDDFLVVGAYPPVGTYDECTEVEDRPKALQRIPKVPVPRKDPVYGADGPLLRLWKKSK</sequence>
<dbReference type="PANTHER" id="PTHR36448:SF2">
    <property type="entry name" value="CUPIN TYPE-1 DOMAIN-CONTAINING PROTEIN"/>
    <property type="match status" value="1"/>
</dbReference>
<dbReference type="RefSeq" id="WP_148778262.1">
    <property type="nucleotide sequence ID" value="NZ_VSSS01000084.1"/>
</dbReference>
<dbReference type="SUPFAM" id="SSF51182">
    <property type="entry name" value="RmlC-like cupins"/>
    <property type="match status" value="1"/>
</dbReference>
<reference evidence="2 3" key="1">
    <citation type="submission" date="2019-08" db="EMBL/GenBank/DDBJ databases">
        <title>Bradyrhizobium hipponensis sp. nov., a rhizobium isolated from a Lupinus angustifolius root nodule in Tunisia.</title>
        <authorList>
            <person name="Off K."/>
            <person name="Rejili M."/>
            <person name="Mars M."/>
            <person name="Brachmann A."/>
            <person name="Marin M."/>
        </authorList>
    </citation>
    <scope>NUCLEOTIDE SEQUENCE [LARGE SCALE GENOMIC DNA]</scope>
    <source>
        <strain evidence="2 3">CTAW71</strain>
    </source>
</reference>
<dbReference type="InterPro" id="IPR047121">
    <property type="entry name" value="YjiB-like"/>
</dbReference>
<proteinExistence type="predicted"/>
<dbReference type="Pfam" id="PF00190">
    <property type="entry name" value="Cupin_1"/>
    <property type="match status" value="1"/>
</dbReference>
<protein>
    <submittedName>
        <fullName evidence="2">Cupin</fullName>
    </submittedName>
</protein>
<organism evidence="2 3">
    <name type="scientific">Bradyrhizobium rifense</name>
    <dbReference type="NCBI Taxonomy" id="515499"/>
    <lineage>
        <taxon>Bacteria</taxon>
        <taxon>Pseudomonadati</taxon>
        <taxon>Pseudomonadota</taxon>
        <taxon>Alphaproteobacteria</taxon>
        <taxon>Hyphomicrobiales</taxon>
        <taxon>Nitrobacteraceae</taxon>
        <taxon>Bradyrhizobium</taxon>
    </lineage>
</organism>
<evidence type="ECO:0000313" key="3">
    <source>
        <dbReference type="Proteomes" id="UP000324758"/>
    </source>
</evidence>
<name>A0A5D3JY51_9BRAD</name>
<evidence type="ECO:0000313" key="2">
    <source>
        <dbReference type="EMBL" id="TYL85615.1"/>
    </source>
</evidence>
<dbReference type="EMBL" id="VSSS01000084">
    <property type="protein sequence ID" value="TYL85615.1"/>
    <property type="molecule type" value="Genomic_DNA"/>
</dbReference>
<dbReference type="Proteomes" id="UP000324758">
    <property type="component" value="Unassembled WGS sequence"/>
</dbReference>
<dbReference type="InterPro" id="IPR014500">
    <property type="entry name" value="UCP019307_cupin"/>
</dbReference>
<dbReference type="InterPro" id="IPR011051">
    <property type="entry name" value="RmlC_Cupin_sf"/>
</dbReference>